<accession>A0A3S0IBV3</accession>
<organism evidence="2 3">
    <name type="scientific">Bacillus yapensis</name>
    <dbReference type="NCBI Taxonomy" id="2492960"/>
    <lineage>
        <taxon>Bacteria</taxon>
        <taxon>Bacillati</taxon>
        <taxon>Bacillota</taxon>
        <taxon>Bacilli</taxon>
        <taxon>Bacillales</taxon>
        <taxon>Bacillaceae</taxon>
        <taxon>Bacillus</taxon>
    </lineage>
</organism>
<protein>
    <recommendedName>
        <fullName evidence="4">Spore coat protein CotO</fullName>
    </recommendedName>
</protein>
<evidence type="ECO:0000313" key="3">
    <source>
        <dbReference type="Proteomes" id="UP000271374"/>
    </source>
</evidence>
<comment type="caution">
    <text evidence="2">The sequence shown here is derived from an EMBL/GenBank/DDBJ whole genome shotgun (WGS) entry which is preliminary data.</text>
</comment>
<dbReference type="EMBL" id="RXNT01000011">
    <property type="protein sequence ID" value="RTR30062.1"/>
    <property type="molecule type" value="Genomic_DNA"/>
</dbReference>
<dbReference type="Proteomes" id="UP000271374">
    <property type="component" value="Unassembled WGS sequence"/>
</dbReference>
<name>A0A3S0IBV3_9BACI</name>
<proteinExistence type="predicted"/>
<sequence>MVWGGASNLNKEQKKREPLLYIHQPGFKFPEGIMQKSFSAKKVDSFKEETKMDDGIDRKSRGSLEQEVKKRETTLTSKEIQQTIEDYEQAQTVQEPNRGGFGLRRLKSFKEMDLVEKLDYLERFPPQLPPIPCIFTTENGSLRGTLVEKNLHDVVVRLFDKKVVTIAIKDLAEVKMIGFR</sequence>
<dbReference type="InterPro" id="IPR025439">
    <property type="entry name" value="Spore_coat_CotO"/>
</dbReference>
<reference evidence="2 3" key="1">
    <citation type="submission" date="2018-12" db="EMBL/GenBank/DDBJ databases">
        <title>Bacillus yapensis draft genome sequence.</title>
        <authorList>
            <person name="Yu L."/>
            <person name="Xu X."/>
            <person name="Tang X."/>
        </authorList>
    </citation>
    <scope>NUCLEOTIDE SEQUENCE [LARGE SCALE GENOMIC DNA]</scope>
    <source>
        <strain evidence="2 3">XXST-01</strain>
    </source>
</reference>
<evidence type="ECO:0000313" key="2">
    <source>
        <dbReference type="EMBL" id="RTR30062.1"/>
    </source>
</evidence>
<evidence type="ECO:0008006" key="4">
    <source>
        <dbReference type="Google" id="ProtNLM"/>
    </source>
</evidence>
<dbReference type="Pfam" id="PF14153">
    <property type="entry name" value="Spore_coat_CotO"/>
    <property type="match status" value="1"/>
</dbReference>
<keyword evidence="3" id="KW-1185">Reference proteome</keyword>
<dbReference type="OrthoDB" id="2968468at2"/>
<dbReference type="AlphaFoldDB" id="A0A3S0IBV3"/>
<gene>
    <name evidence="2" type="ORF">EKG37_14290</name>
</gene>
<feature type="region of interest" description="Disordered" evidence="1">
    <location>
        <begin position="49"/>
        <end position="68"/>
    </location>
</feature>
<evidence type="ECO:0000256" key="1">
    <source>
        <dbReference type="SAM" id="MobiDB-lite"/>
    </source>
</evidence>